<gene>
    <name evidence="1" type="ORF">CFL01nite_00290</name>
</gene>
<dbReference type="EMBL" id="BJNB01000001">
    <property type="protein sequence ID" value="GEB96534.1"/>
    <property type="molecule type" value="Genomic_DNA"/>
</dbReference>
<evidence type="ECO:0000313" key="2">
    <source>
        <dbReference type="Proteomes" id="UP000315353"/>
    </source>
</evidence>
<organism evidence="1 2">
    <name type="scientific">Corynebacterium flavescens</name>
    <dbReference type="NCBI Taxonomy" id="28028"/>
    <lineage>
        <taxon>Bacteria</taxon>
        <taxon>Bacillati</taxon>
        <taxon>Actinomycetota</taxon>
        <taxon>Actinomycetes</taxon>
        <taxon>Mycobacteriales</taxon>
        <taxon>Corynebacteriaceae</taxon>
        <taxon>Corynebacterium</taxon>
    </lineage>
</organism>
<protein>
    <submittedName>
        <fullName evidence="1">Uncharacterized protein</fullName>
    </submittedName>
</protein>
<dbReference type="AlphaFoldDB" id="A0AB73B3S0"/>
<evidence type="ECO:0000313" key="1">
    <source>
        <dbReference type="EMBL" id="GEB96534.1"/>
    </source>
</evidence>
<reference evidence="1 2" key="1">
    <citation type="submission" date="2019-06" db="EMBL/GenBank/DDBJ databases">
        <title>Whole genome shotgun sequence of Corynebacterium flavescens NBRC 14136.</title>
        <authorList>
            <person name="Hosoyama A."/>
            <person name="Uohara A."/>
            <person name="Ohji S."/>
            <person name="Ichikawa N."/>
        </authorList>
    </citation>
    <scope>NUCLEOTIDE SEQUENCE [LARGE SCALE GENOMIC DNA]</scope>
    <source>
        <strain evidence="1 2">NBRC 14136</strain>
    </source>
</reference>
<sequence>MSSNLVPFFGGRRDLSRNEPNQFEALDHQTRLEAAKIKSHAELEMFEDYTQAALADQVLNHTAALVNRAKEHCERTPEVARYIEPIIANYAQSAANRVSGRRFK</sequence>
<comment type="caution">
    <text evidence="1">The sequence shown here is derived from an EMBL/GenBank/DDBJ whole genome shotgun (WGS) entry which is preliminary data.</text>
</comment>
<dbReference type="Proteomes" id="UP000315353">
    <property type="component" value="Unassembled WGS sequence"/>
</dbReference>
<proteinExistence type="predicted"/>
<accession>A0AB73B3S0</accession>
<dbReference type="RefSeq" id="WP_141255808.1">
    <property type="nucleotide sequence ID" value="NZ_BJNB01000001.1"/>
</dbReference>
<name>A0AB73B3S0_CORFL</name>